<dbReference type="PANTHER" id="PTHR31973:SF149">
    <property type="entry name" value="SWIM-TYPE DOMAIN-CONTAINING PROTEIN"/>
    <property type="match status" value="1"/>
</dbReference>
<evidence type="ECO:0000313" key="7">
    <source>
        <dbReference type="EMBL" id="KAI9192424.1"/>
    </source>
</evidence>
<dbReference type="SMART" id="SM00666">
    <property type="entry name" value="PB1"/>
    <property type="match status" value="1"/>
</dbReference>
<proteinExistence type="predicted"/>
<keyword evidence="1" id="KW-0479">Metal-binding</keyword>
<evidence type="ECO:0000256" key="1">
    <source>
        <dbReference type="ARBA" id="ARBA00022723"/>
    </source>
</evidence>
<organism evidence="7 8">
    <name type="scientific">Acer negundo</name>
    <name type="common">Box elder</name>
    <dbReference type="NCBI Taxonomy" id="4023"/>
    <lineage>
        <taxon>Eukaryota</taxon>
        <taxon>Viridiplantae</taxon>
        <taxon>Streptophyta</taxon>
        <taxon>Embryophyta</taxon>
        <taxon>Tracheophyta</taxon>
        <taxon>Spermatophyta</taxon>
        <taxon>Magnoliopsida</taxon>
        <taxon>eudicotyledons</taxon>
        <taxon>Gunneridae</taxon>
        <taxon>Pentapetalae</taxon>
        <taxon>rosids</taxon>
        <taxon>malvids</taxon>
        <taxon>Sapindales</taxon>
        <taxon>Sapindaceae</taxon>
        <taxon>Hippocastanoideae</taxon>
        <taxon>Acereae</taxon>
        <taxon>Acer</taxon>
    </lineage>
</organism>
<dbReference type="EMBL" id="JAJSOW010000004">
    <property type="protein sequence ID" value="KAI9192424.1"/>
    <property type="molecule type" value="Genomic_DNA"/>
</dbReference>
<dbReference type="InterPro" id="IPR000270">
    <property type="entry name" value="PB1_dom"/>
</dbReference>
<dbReference type="AlphaFoldDB" id="A0AAD5JJV5"/>
<sequence length="907" mass="101791">MYLQKAPESRVFFHLQSSLMAKGKLILICQSGGKFVTKDDGSISYDGGEANAMAINPDTQFDDLKLRLAELCNVELKSLSIKYFIPGNRRNLITLSNDKDLKRMYEFHGDSVTADVIVMGTAGFDRESLARDAGRENGIKLAETVPASTPSQADTRRPASTSSKTAARRPVSSKAAARRRASTSSKAAARRAAKVATDSETVISDPSGDHHTPSSPVTDNADRNAHSPIILDMNASPADTVKKRRRAASRKNSAYEPSTDEDSESDGERRKVASRKKNVRNRNPTAEKTEQQPSSAPWLDDLNFTVTVDNSNNATPEKLVALWKGGITGIGQEFKSVHEFRDALQKYAIAHRFTYRLKKNDTNRASGRCLVEGCSWRIHASWVPSEQVFKIKKMNETHTCEGESWKAGHRTKSWLVGIIKNKLRESPHPKPKEIAADILRDFGVELNYTQVWRGIDGAREQLQGSYKEAYNQLPGFCDKLLEANPGSFVNLCIGDDKKFQRLFVCFHASIHGFQNGCRPLLFLDSTSLKSKHHEILLTATAVDGDDCVFPVAFALVDVEHDDNWNWFLEQLRSAVSTSESITFVSDKQKGLMESVLKVFENAHHGYSIYHLLDDFIKNLKGPFHGDGKCSLPVDFLTAAQAARREGFRMSAEQIRRISSKAFDWIMQIEPEYWTYAAFKGEHYHQITFDVAETYAKWIEEVRDLPIIQKLEVLHCKMTDLINSRRTESGWWSTKLIPSKEERLKEESQKALKLKVLFSTDTLFEVRDECTNIIDMVKQECSCGGWKITGIPCRHVIAVFNCTGKSGNVYDYCSRYLTVDRYRSTYSESINPVAVTLKTPSKEKAKSPSESTEVPSESEAEQVLPPSTSKKPSQQKRKWTSEGFVPRTVTCTKCKGVGHNKISCKETV</sequence>
<dbReference type="PANTHER" id="PTHR31973">
    <property type="entry name" value="POLYPROTEIN, PUTATIVE-RELATED"/>
    <property type="match status" value="1"/>
</dbReference>
<keyword evidence="3" id="KW-0862">Zinc</keyword>
<reference evidence="7" key="1">
    <citation type="journal article" date="2022" name="Plant J.">
        <title>Strategies of tolerance reflected in two North American maple genomes.</title>
        <authorList>
            <person name="McEvoy S.L."/>
            <person name="Sezen U.U."/>
            <person name="Trouern-Trend A."/>
            <person name="McMahon S.M."/>
            <person name="Schaberg P.G."/>
            <person name="Yang J."/>
            <person name="Wegrzyn J.L."/>
            <person name="Swenson N.G."/>
        </authorList>
    </citation>
    <scope>NUCLEOTIDE SEQUENCE</scope>
    <source>
        <strain evidence="7">91603</strain>
    </source>
</reference>
<evidence type="ECO:0000256" key="3">
    <source>
        <dbReference type="ARBA" id="ARBA00022833"/>
    </source>
</evidence>
<keyword evidence="8" id="KW-1185">Reference proteome</keyword>
<evidence type="ECO:0000256" key="4">
    <source>
        <dbReference type="PROSITE-ProRule" id="PRU00325"/>
    </source>
</evidence>
<dbReference type="PROSITE" id="PS50966">
    <property type="entry name" value="ZF_SWIM"/>
    <property type="match status" value="1"/>
</dbReference>
<name>A0AAD5JJV5_ACENE</name>
<feature type="region of interest" description="Disordered" evidence="5">
    <location>
        <begin position="142"/>
        <end position="298"/>
    </location>
</feature>
<dbReference type="Proteomes" id="UP001064489">
    <property type="component" value="Chromosome 6"/>
</dbReference>
<dbReference type="Pfam" id="PF10551">
    <property type="entry name" value="MULE"/>
    <property type="match status" value="1"/>
</dbReference>
<evidence type="ECO:0000313" key="8">
    <source>
        <dbReference type="Proteomes" id="UP001064489"/>
    </source>
</evidence>
<dbReference type="Pfam" id="PF03108">
    <property type="entry name" value="DBD_Tnp_Mut"/>
    <property type="match status" value="1"/>
</dbReference>
<gene>
    <name evidence="7" type="ORF">LWI28_022807</name>
</gene>
<feature type="compositionally biased region" description="Low complexity" evidence="5">
    <location>
        <begin position="847"/>
        <end position="856"/>
    </location>
</feature>
<dbReference type="Pfam" id="PF00564">
    <property type="entry name" value="PB1"/>
    <property type="match status" value="1"/>
</dbReference>
<feature type="compositionally biased region" description="Polar residues" evidence="5">
    <location>
        <begin position="146"/>
        <end position="165"/>
    </location>
</feature>
<dbReference type="InterPro" id="IPR007527">
    <property type="entry name" value="Znf_SWIM"/>
</dbReference>
<dbReference type="InterPro" id="IPR004332">
    <property type="entry name" value="Transposase_MuDR"/>
</dbReference>
<feature type="region of interest" description="Disordered" evidence="5">
    <location>
        <begin position="838"/>
        <end position="880"/>
    </location>
</feature>
<dbReference type="InterPro" id="IPR018289">
    <property type="entry name" value="MULE_transposase_dom"/>
</dbReference>
<dbReference type="SUPFAM" id="SSF54277">
    <property type="entry name" value="CAD &amp; PB1 domains"/>
    <property type="match status" value="1"/>
</dbReference>
<evidence type="ECO:0000256" key="2">
    <source>
        <dbReference type="ARBA" id="ARBA00022771"/>
    </source>
</evidence>
<comment type="caution">
    <text evidence="7">The sequence shown here is derived from an EMBL/GenBank/DDBJ whole genome shotgun (WGS) entry which is preliminary data.</text>
</comment>
<evidence type="ECO:0000259" key="6">
    <source>
        <dbReference type="PROSITE" id="PS50966"/>
    </source>
</evidence>
<dbReference type="SMART" id="SM00575">
    <property type="entry name" value="ZnF_PMZ"/>
    <property type="match status" value="1"/>
</dbReference>
<protein>
    <recommendedName>
        <fullName evidence="6">SWIM-type domain-containing protein</fullName>
    </recommendedName>
</protein>
<accession>A0AAD5JJV5</accession>
<dbReference type="Pfam" id="PF04434">
    <property type="entry name" value="SWIM"/>
    <property type="match status" value="1"/>
</dbReference>
<keyword evidence="2 4" id="KW-0863">Zinc-finger</keyword>
<feature type="domain" description="SWIM-type" evidence="6">
    <location>
        <begin position="763"/>
        <end position="803"/>
    </location>
</feature>
<dbReference type="GO" id="GO:0008270">
    <property type="term" value="F:zinc ion binding"/>
    <property type="evidence" value="ECO:0007669"/>
    <property type="project" value="UniProtKB-KW"/>
</dbReference>
<reference evidence="7" key="2">
    <citation type="submission" date="2023-02" db="EMBL/GenBank/DDBJ databases">
        <authorList>
            <person name="Swenson N.G."/>
            <person name="Wegrzyn J.L."/>
            <person name="Mcevoy S.L."/>
        </authorList>
    </citation>
    <scope>NUCLEOTIDE SEQUENCE</scope>
    <source>
        <strain evidence="7">91603</strain>
        <tissue evidence="7">Leaf</tissue>
    </source>
</reference>
<dbReference type="InterPro" id="IPR006564">
    <property type="entry name" value="Znf_PMZ"/>
</dbReference>
<evidence type="ECO:0000256" key="5">
    <source>
        <dbReference type="SAM" id="MobiDB-lite"/>
    </source>
</evidence>